<evidence type="ECO:0000259" key="5">
    <source>
        <dbReference type="PROSITE" id="PS50235"/>
    </source>
</evidence>
<dbReference type="Proteomes" id="UP001163046">
    <property type="component" value="Unassembled WGS sequence"/>
</dbReference>
<protein>
    <recommendedName>
        <fullName evidence="3">ubiquitinyl hydrolase 1</fullName>
        <ecNumber evidence="3">3.4.19.12</ecNumber>
    </recommendedName>
</protein>
<evidence type="ECO:0000256" key="2">
    <source>
        <dbReference type="ARBA" id="ARBA00009085"/>
    </source>
</evidence>
<feature type="compositionally biased region" description="Low complexity" evidence="4">
    <location>
        <begin position="703"/>
        <end position="729"/>
    </location>
</feature>
<comment type="catalytic activity">
    <reaction evidence="1">
        <text>Thiol-dependent hydrolysis of ester, thioester, amide, peptide and isopeptide bonds formed by the C-terminal Gly of ubiquitin (a 76-residue protein attached to proteins as an intracellular targeting signal).</text>
        <dbReference type="EC" id="3.4.19.12"/>
    </reaction>
</comment>
<dbReference type="PANTHER" id="PTHR21646">
    <property type="entry name" value="UBIQUITIN CARBOXYL-TERMINAL HYDROLASE"/>
    <property type="match status" value="1"/>
</dbReference>
<evidence type="ECO:0000313" key="6">
    <source>
        <dbReference type="EMBL" id="KAJ7393971.1"/>
    </source>
</evidence>
<evidence type="ECO:0000256" key="4">
    <source>
        <dbReference type="SAM" id="MobiDB-lite"/>
    </source>
</evidence>
<comment type="similarity">
    <text evidence="2">Belongs to the peptidase C19 family.</text>
</comment>
<feature type="compositionally biased region" description="Polar residues" evidence="4">
    <location>
        <begin position="419"/>
        <end position="429"/>
    </location>
</feature>
<dbReference type="Pfam" id="PF00443">
    <property type="entry name" value="UCH"/>
    <property type="match status" value="1"/>
</dbReference>
<evidence type="ECO:0000313" key="7">
    <source>
        <dbReference type="Proteomes" id="UP001163046"/>
    </source>
</evidence>
<dbReference type="GO" id="GO:0004843">
    <property type="term" value="F:cysteine-type deubiquitinase activity"/>
    <property type="evidence" value="ECO:0007669"/>
    <property type="project" value="UniProtKB-EC"/>
</dbReference>
<dbReference type="InterPro" id="IPR038765">
    <property type="entry name" value="Papain-like_cys_pep_sf"/>
</dbReference>
<dbReference type="GO" id="GO:0016579">
    <property type="term" value="P:protein deubiquitination"/>
    <property type="evidence" value="ECO:0007669"/>
    <property type="project" value="InterPro"/>
</dbReference>
<dbReference type="PANTHER" id="PTHR21646:SF46">
    <property type="entry name" value="UBIQUITIN CARBOXYL-TERMINAL HYDROLASE"/>
    <property type="match status" value="1"/>
</dbReference>
<feature type="region of interest" description="Disordered" evidence="4">
    <location>
        <begin position="120"/>
        <end position="160"/>
    </location>
</feature>
<dbReference type="InterPro" id="IPR001394">
    <property type="entry name" value="Peptidase_C19_UCH"/>
</dbReference>
<feature type="compositionally biased region" description="Low complexity" evidence="4">
    <location>
        <begin position="570"/>
        <end position="582"/>
    </location>
</feature>
<feature type="compositionally biased region" description="Low complexity" evidence="4">
    <location>
        <begin position="647"/>
        <end position="660"/>
    </location>
</feature>
<feature type="region of interest" description="Disordered" evidence="4">
    <location>
        <begin position="419"/>
        <end position="845"/>
    </location>
</feature>
<dbReference type="EC" id="3.4.19.12" evidence="3"/>
<gene>
    <name evidence="6" type="primary">USP8</name>
    <name evidence="6" type="ORF">OS493_003642</name>
</gene>
<feature type="compositionally biased region" description="Polar residues" evidence="4">
    <location>
        <begin position="680"/>
        <end position="691"/>
    </location>
</feature>
<name>A0A9X0DBV7_9CNID</name>
<keyword evidence="7" id="KW-1185">Reference proteome</keyword>
<evidence type="ECO:0000256" key="1">
    <source>
        <dbReference type="ARBA" id="ARBA00000707"/>
    </source>
</evidence>
<organism evidence="6 7">
    <name type="scientific">Desmophyllum pertusum</name>
    <dbReference type="NCBI Taxonomy" id="174260"/>
    <lineage>
        <taxon>Eukaryota</taxon>
        <taxon>Metazoa</taxon>
        <taxon>Cnidaria</taxon>
        <taxon>Anthozoa</taxon>
        <taxon>Hexacorallia</taxon>
        <taxon>Scleractinia</taxon>
        <taxon>Caryophylliina</taxon>
        <taxon>Caryophylliidae</taxon>
        <taxon>Desmophyllum</taxon>
    </lineage>
</organism>
<feature type="compositionally biased region" description="Low complexity" evidence="4">
    <location>
        <begin position="780"/>
        <end position="796"/>
    </location>
</feature>
<comment type="caution">
    <text evidence="6">The sequence shown here is derived from an EMBL/GenBank/DDBJ whole genome shotgun (WGS) entry which is preliminary data.</text>
</comment>
<dbReference type="AlphaFoldDB" id="A0A9X0DBV7"/>
<dbReference type="Gene3D" id="3.90.70.10">
    <property type="entry name" value="Cysteine proteinases"/>
    <property type="match status" value="1"/>
</dbReference>
<feature type="compositionally biased region" description="Basic and acidic residues" evidence="4">
    <location>
        <begin position="120"/>
        <end position="144"/>
    </location>
</feature>
<dbReference type="InterPro" id="IPR050185">
    <property type="entry name" value="Ub_carboxyl-term_hydrolase"/>
</dbReference>
<dbReference type="SUPFAM" id="SSF54001">
    <property type="entry name" value="Cysteine proteinases"/>
    <property type="match status" value="1"/>
</dbReference>
<reference evidence="6" key="1">
    <citation type="submission" date="2023-01" db="EMBL/GenBank/DDBJ databases">
        <title>Genome assembly of the deep-sea coral Lophelia pertusa.</title>
        <authorList>
            <person name="Herrera S."/>
            <person name="Cordes E."/>
        </authorList>
    </citation>
    <scope>NUCLEOTIDE SEQUENCE</scope>
    <source>
        <strain evidence="6">USNM1676648</strain>
        <tissue evidence="6">Polyp</tissue>
    </source>
</reference>
<feature type="compositionally biased region" description="Low complexity" evidence="4">
    <location>
        <begin position="669"/>
        <end position="679"/>
    </location>
</feature>
<feature type="compositionally biased region" description="Polar residues" evidence="4">
    <location>
        <begin position="736"/>
        <end position="772"/>
    </location>
</feature>
<dbReference type="SUPFAM" id="SSF140856">
    <property type="entry name" value="USP8 N-terminal domain-like"/>
    <property type="match status" value="1"/>
</dbReference>
<dbReference type="EMBL" id="MU825397">
    <property type="protein sequence ID" value="KAJ7393971.1"/>
    <property type="molecule type" value="Genomic_DNA"/>
</dbReference>
<dbReference type="CDD" id="cd02674">
    <property type="entry name" value="Peptidase_C19R"/>
    <property type="match status" value="1"/>
</dbReference>
<dbReference type="PROSITE" id="PS00972">
    <property type="entry name" value="USP_1"/>
    <property type="match status" value="1"/>
</dbReference>
<accession>A0A9X0DBV7</accession>
<dbReference type="OrthoDB" id="292964at2759"/>
<feature type="compositionally biased region" description="Pro residues" evidence="4">
    <location>
        <begin position="618"/>
        <end position="629"/>
    </location>
</feature>
<sequence>MPSPGKKTLKDLHLASNVGELNKLADPGLPVDRNANPSPYIKSADKVYLRAQGDDLEGDEENAYVYYMRYFNIICLIKKSNKYTGNKKYFDNLLGKTKIIKSIERAEALQGSLHKRYDKLKAQKEADKKAQEEAKQKEEEDKKKLASIKGKHGSGTDSDSGFDSDIDSLLNGNGILSSSSDVYQKLKVNHNSILAPKTSENSNGTLISGFESPRSSTDGVLCVSAQDLYNMMTVENESKIMILDCRPHAMFVENRIKSSCCISIPAELLDEGVSVGSIERRLPEVTRKIWKRRGEKEFVILMDESTKIADITPECRIQRLKDVIFTFDSYSSLKREPLFLDGGFHSWLWHYPSLALKAELPKVQSQPKAVTPVDLSSLDYPELPEEKISSPQLPLSPETGPINNSLLYPVIPTAGVENVSGTFTNPKGSTDSDKSLPPSSMAPLQPSANLPPPGLQHGENAPSSGFSPAHKAGPKPGIPPTGPSSQTGFPLPGQSDIRSSQIGSPRMDSLNMPSSQPGAPLLRPGVAPFLASGPPPSVGIAPQAVPHAVIPNVAGPRAPGSLPNATVPRPSSQPIFQPSIPGSAPPMVPITQPSSFPSATVPKPSSQPGVPFQSPSSIPSPRPGIPPSQPTSSQSTSPSNMSVPGVQPASVNSPSSVASQIHSVAPLQVTPTVSTSSSTAGPQRYSQSSMRSQGPGVVPPSVPGQVPHQVAQSVQPGHQPQVPPVSQVPRGDRQVPGQSSLSTAQPRQVTSTSIPGTDPRNNASGSQNSVNASHVPPPGSVHHSPRSQPRSNSSPNLAKISDQGSSGPKTPIIDRLSKPDIEQTGPARPVFNRSAKPLSANQLDSFNPSYGGLGTGLTGLRNLGNTCYMNSVVQCLSSVAPLAAYFISGAYREDINRSNRDGTRGELAENFSVLVRVMHSGQFKFVSPGEFKRTVGKFKSQFSGYDQQDSQELLAFLMDGLQEDLNKVKTKPYLKAPADDLDPQTSATIAWENHKKRNASIMVELFDGLFMSTVKCMVCSKESRTFDTFSNLTLPLPSHASRCTLQDCLALFTKPEKMSGDDKWFCPKCQQRREASKTIQIWRLPAILIIHLKRFQYEGMWRQKLQTNVSFPMTQLDMSNFVVGPKSTPRYNLHAVSNHYGTMHGGHYTAFGKSVYDKKWYKFDDQYVTEMSSRDVSTSAGYLLFYTSFDFQPPKYLIKS</sequence>
<dbReference type="PROSITE" id="PS00973">
    <property type="entry name" value="USP_2"/>
    <property type="match status" value="1"/>
</dbReference>
<dbReference type="InterPro" id="IPR028889">
    <property type="entry name" value="USP"/>
</dbReference>
<dbReference type="PROSITE" id="PS50235">
    <property type="entry name" value="USP_3"/>
    <property type="match status" value="1"/>
</dbReference>
<dbReference type="Pfam" id="PF08969">
    <property type="entry name" value="USP8_dimer"/>
    <property type="match status" value="1"/>
</dbReference>
<feature type="domain" description="USP" evidence="5">
    <location>
        <begin position="858"/>
        <end position="1189"/>
    </location>
</feature>
<dbReference type="Gene3D" id="3.40.250.10">
    <property type="entry name" value="Rhodanese-like domain"/>
    <property type="match status" value="1"/>
</dbReference>
<dbReference type="InterPro" id="IPR015063">
    <property type="entry name" value="USP8_dimer"/>
</dbReference>
<evidence type="ECO:0000256" key="3">
    <source>
        <dbReference type="ARBA" id="ARBA00012759"/>
    </source>
</evidence>
<keyword evidence="6" id="KW-0378">Hydrolase</keyword>
<feature type="compositionally biased region" description="Low complexity" evidence="4">
    <location>
        <begin position="630"/>
        <end position="639"/>
    </location>
</feature>
<dbReference type="Gene3D" id="1.20.58.80">
    <property type="entry name" value="Phosphotransferase system, lactose/cellobiose-type IIA subunit"/>
    <property type="match status" value="1"/>
</dbReference>
<proteinExistence type="inferred from homology"/>
<dbReference type="SUPFAM" id="SSF52821">
    <property type="entry name" value="Rhodanese/Cell cycle control phosphatase"/>
    <property type="match status" value="1"/>
</dbReference>
<dbReference type="InterPro" id="IPR018200">
    <property type="entry name" value="USP_CS"/>
</dbReference>
<feature type="compositionally biased region" description="Polar residues" evidence="4">
    <location>
        <begin position="591"/>
        <end position="608"/>
    </location>
</feature>
<dbReference type="InterPro" id="IPR036873">
    <property type="entry name" value="Rhodanese-like_dom_sf"/>
</dbReference>